<dbReference type="NCBIfam" id="NF004396">
    <property type="entry name" value="PRK05753.1"/>
    <property type="match status" value="1"/>
</dbReference>
<dbReference type="PANTHER" id="PTHR30437">
    <property type="entry name" value="TRANSCRIPTION ELONGATION FACTOR GREA"/>
    <property type="match status" value="1"/>
</dbReference>
<dbReference type="GO" id="GO:0006354">
    <property type="term" value="P:DNA-templated transcription elongation"/>
    <property type="evidence" value="ECO:0007669"/>
    <property type="project" value="TreeGrafter"/>
</dbReference>
<name>A0A6S6M2W1_9BACT</name>
<evidence type="ECO:0000313" key="3">
    <source>
        <dbReference type="EMBL" id="BCG48063.1"/>
    </source>
</evidence>
<feature type="domain" description="Regulator of nucleoside diphosphate kinase N-terminal" evidence="2">
    <location>
        <begin position="9"/>
        <end position="52"/>
    </location>
</feature>
<dbReference type="GO" id="GO:0016301">
    <property type="term" value="F:kinase activity"/>
    <property type="evidence" value="ECO:0007669"/>
    <property type="project" value="UniProtKB-KW"/>
</dbReference>
<dbReference type="InterPro" id="IPR029462">
    <property type="entry name" value="Rnk_N"/>
</dbReference>
<evidence type="ECO:0000313" key="4">
    <source>
        <dbReference type="Proteomes" id="UP000515472"/>
    </source>
</evidence>
<dbReference type="InterPro" id="IPR001437">
    <property type="entry name" value="Tscrpt_elong_fac_GreA/B_C"/>
</dbReference>
<feature type="domain" description="Transcription elongation factor GreA/GreB C-terminal" evidence="1">
    <location>
        <begin position="58"/>
        <end position="133"/>
    </location>
</feature>
<dbReference type="FunFam" id="3.10.50.30:FF:000002">
    <property type="entry name" value="Regulator of nucleoside diphosphate kinase"/>
    <property type="match status" value="1"/>
</dbReference>
<dbReference type="Gene3D" id="3.10.50.30">
    <property type="entry name" value="Transcription elongation factor, GreA/GreB, C-terminal domain"/>
    <property type="match status" value="1"/>
</dbReference>
<evidence type="ECO:0000259" key="2">
    <source>
        <dbReference type="Pfam" id="PF14760"/>
    </source>
</evidence>
<accession>A0A6S6M2W1</accession>
<dbReference type="Proteomes" id="UP000515472">
    <property type="component" value="Chromosome"/>
</dbReference>
<dbReference type="Pfam" id="PF14760">
    <property type="entry name" value="Rnk_N"/>
    <property type="match status" value="1"/>
</dbReference>
<dbReference type="GO" id="GO:0003677">
    <property type="term" value="F:DNA binding"/>
    <property type="evidence" value="ECO:0007669"/>
    <property type="project" value="InterPro"/>
</dbReference>
<dbReference type="GO" id="GO:0070063">
    <property type="term" value="F:RNA polymerase binding"/>
    <property type="evidence" value="ECO:0007669"/>
    <property type="project" value="InterPro"/>
</dbReference>
<keyword evidence="4" id="KW-1185">Reference proteome</keyword>
<proteinExistence type="predicted"/>
<dbReference type="PANTHER" id="PTHR30437:SF5">
    <property type="entry name" value="REGULATOR OF NUCLEOSIDE DIPHOSPHATE KINASE"/>
    <property type="match status" value="1"/>
</dbReference>
<keyword evidence="3" id="KW-0808">Transferase</keyword>
<dbReference type="AlphaFoldDB" id="A0A6S6M2W1"/>
<dbReference type="InterPro" id="IPR036953">
    <property type="entry name" value="GreA/GreB_C_sf"/>
</dbReference>
<reference evidence="3 4" key="1">
    <citation type="submission" date="2020-06" db="EMBL/GenBank/DDBJ databases">
        <title>Interaction of electrochemicaly active bacteria, Geobacter bremensis R4 on different carbon anode.</title>
        <authorList>
            <person name="Meng L."/>
            <person name="Yoshida N."/>
        </authorList>
    </citation>
    <scope>NUCLEOTIDE SEQUENCE [LARGE SCALE GENOMIC DNA]</scope>
    <source>
        <strain evidence="3 4">R4</strain>
    </source>
</reference>
<evidence type="ECO:0000259" key="1">
    <source>
        <dbReference type="Pfam" id="PF01272"/>
    </source>
</evidence>
<dbReference type="EMBL" id="AP023213">
    <property type="protein sequence ID" value="BCG48063.1"/>
    <property type="molecule type" value="Genomic_DNA"/>
</dbReference>
<sequence length="143" mass="15959">MKNTRNAQRHVVITDFDLERLEALIDKVRSTQTRDSKNLQELGEELVRAEVVDPAGIPPDVITMNSRVCLQDLDSKEELIYTLVFPNEADLASGRISILAPVGTAMIGFRTGDRITWPVPGGMKNLKVKKILYQPEAAGDYHL</sequence>
<dbReference type="Gene3D" id="1.10.286.20">
    <property type="match status" value="1"/>
</dbReference>
<dbReference type="GO" id="GO:0032784">
    <property type="term" value="P:regulation of DNA-templated transcription elongation"/>
    <property type="evidence" value="ECO:0007669"/>
    <property type="project" value="InterPro"/>
</dbReference>
<protein>
    <submittedName>
        <fullName evidence="3">Regulator of nucleoside diphosphate kinase</fullName>
    </submittedName>
</protein>
<dbReference type="RefSeq" id="WP_085812033.1">
    <property type="nucleotide sequence ID" value="NZ_AP023213.1"/>
</dbReference>
<dbReference type="KEGG" id="gbn:GEOBRER4_28130"/>
<organism evidence="3 4">
    <name type="scientific">Citrifermentans bremense</name>
    <dbReference type="NCBI Taxonomy" id="60035"/>
    <lineage>
        <taxon>Bacteria</taxon>
        <taxon>Pseudomonadati</taxon>
        <taxon>Thermodesulfobacteriota</taxon>
        <taxon>Desulfuromonadia</taxon>
        <taxon>Geobacterales</taxon>
        <taxon>Geobacteraceae</taxon>
        <taxon>Citrifermentans</taxon>
    </lineage>
</organism>
<dbReference type="InterPro" id="IPR023459">
    <property type="entry name" value="Tscrpt_elong_fac_GreA/B_fam"/>
</dbReference>
<dbReference type="Pfam" id="PF01272">
    <property type="entry name" value="GreA_GreB"/>
    <property type="match status" value="1"/>
</dbReference>
<dbReference type="SUPFAM" id="SSF54534">
    <property type="entry name" value="FKBP-like"/>
    <property type="match status" value="1"/>
</dbReference>
<gene>
    <name evidence="3" type="ORF">GEOBRER4_n2931</name>
</gene>
<keyword evidence="3" id="KW-0418">Kinase</keyword>